<comment type="caution">
    <text evidence="1">The sequence shown here is derived from an EMBL/GenBank/DDBJ whole genome shotgun (WGS) entry which is preliminary data.</text>
</comment>
<protein>
    <submittedName>
        <fullName evidence="1">Uncharacterized protein</fullName>
    </submittedName>
</protein>
<dbReference type="RefSeq" id="WP_125050951.1">
    <property type="nucleotide sequence ID" value="NZ_BHZD01000001.1"/>
</dbReference>
<evidence type="ECO:0000313" key="1">
    <source>
        <dbReference type="EMBL" id="GCD40577.1"/>
    </source>
</evidence>
<gene>
    <name evidence="1" type="ORF">GKJPGBOP_00230</name>
</gene>
<name>A0A401VU16_STREY</name>
<evidence type="ECO:0000313" key="2">
    <source>
        <dbReference type="Proteomes" id="UP000286746"/>
    </source>
</evidence>
<keyword evidence="2" id="KW-1185">Reference proteome</keyword>
<reference evidence="1 2" key="1">
    <citation type="submission" date="2018-11" db="EMBL/GenBank/DDBJ databases">
        <title>Whole genome sequence of Streptomyces paromomycinus NBRC 15454(T).</title>
        <authorList>
            <person name="Komaki H."/>
            <person name="Tamura T."/>
        </authorList>
    </citation>
    <scope>NUCLEOTIDE SEQUENCE [LARGE SCALE GENOMIC DNA]</scope>
    <source>
        <strain evidence="1 2">NBRC 15454</strain>
    </source>
</reference>
<sequence length="193" mass="20910">MADGFIRWYRESAAVPAFAEQTQLFAAHGIALTHPVRGTAVVLDVEGDGVLMHQEELGRLLGLRIASLTMQWWFSADIDVTDEYAYEPLGCEIQTLWLDGLTPGQADTVEAAVVAATTALPTPTRAVIVDRHGAGDPADWDSPVLYDGENLPTVHDRVYARHPLTQKLLTAQPTLNSNETVGDLTAVSPTPTH</sequence>
<accession>A0A401VU16</accession>
<dbReference type="AlphaFoldDB" id="A0A401VU16"/>
<dbReference type="Proteomes" id="UP000286746">
    <property type="component" value="Unassembled WGS sequence"/>
</dbReference>
<organism evidence="1 2">
    <name type="scientific">Streptomyces paromomycinus</name>
    <name type="common">Streptomyces rimosus subsp. paromomycinus</name>
    <dbReference type="NCBI Taxonomy" id="92743"/>
    <lineage>
        <taxon>Bacteria</taxon>
        <taxon>Bacillati</taxon>
        <taxon>Actinomycetota</taxon>
        <taxon>Actinomycetes</taxon>
        <taxon>Kitasatosporales</taxon>
        <taxon>Streptomycetaceae</taxon>
        <taxon>Streptomyces</taxon>
    </lineage>
</organism>
<proteinExistence type="predicted"/>
<dbReference type="EMBL" id="BHZD01000001">
    <property type="protein sequence ID" value="GCD40577.1"/>
    <property type="molecule type" value="Genomic_DNA"/>
</dbReference>